<organism evidence="5 6">
    <name type="scientific">Actinoplanes sandaracinus</name>
    <dbReference type="NCBI Taxonomy" id="3045177"/>
    <lineage>
        <taxon>Bacteria</taxon>
        <taxon>Bacillati</taxon>
        <taxon>Actinomycetota</taxon>
        <taxon>Actinomycetes</taxon>
        <taxon>Micromonosporales</taxon>
        <taxon>Micromonosporaceae</taxon>
        <taxon>Actinoplanes</taxon>
    </lineage>
</organism>
<accession>A0ABT6WM50</accession>
<dbReference type="SUPFAM" id="SSF53822">
    <property type="entry name" value="Periplasmic binding protein-like I"/>
    <property type="match status" value="1"/>
</dbReference>
<evidence type="ECO:0000259" key="4">
    <source>
        <dbReference type="Pfam" id="PF13458"/>
    </source>
</evidence>
<dbReference type="Pfam" id="PF13458">
    <property type="entry name" value="Peripla_BP_6"/>
    <property type="match status" value="1"/>
</dbReference>
<name>A0ABT6WM50_9ACTN</name>
<comment type="caution">
    <text evidence="5">The sequence shown here is derived from an EMBL/GenBank/DDBJ whole genome shotgun (WGS) entry which is preliminary data.</text>
</comment>
<dbReference type="RefSeq" id="WP_282761645.1">
    <property type="nucleotide sequence ID" value="NZ_JASCTH010000012.1"/>
</dbReference>
<feature type="signal peptide" evidence="3">
    <location>
        <begin position="1"/>
        <end position="23"/>
    </location>
</feature>
<dbReference type="Gene3D" id="3.40.50.2300">
    <property type="match status" value="2"/>
</dbReference>
<feature type="chain" id="PRO_5047452715" evidence="3">
    <location>
        <begin position="24"/>
        <end position="394"/>
    </location>
</feature>
<evidence type="ECO:0000313" key="5">
    <source>
        <dbReference type="EMBL" id="MDI6100813.1"/>
    </source>
</evidence>
<proteinExistence type="inferred from homology"/>
<dbReference type="EMBL" id="JASCTH010000012">
    <property type="protein sequence ID" value="MDI6100813.1"/>
    <property type="molecule type" value="Genomic_DNA"/>
</dbReference>
<dbReference type="PANTHER" id="PTHR30483:SF6">
    <property type="entry name" value="PERIPLASMIC BINDING PROTEIN OF ABC TRANSPORTER FOR NATURAL AMINO ACIDS"/>
    <property type="match status" value="1"/>
</dbReference>
<keyword evidence="2 3" id="KW-0732">Signal</keyword>
<evidence type="ECO:0000313" key="6">
    <source>
        <dbReference type="Proteomes" id="UP001241758"/>
    </source>
</evidence>
<dbReference type="InterPro" id="IPR051010">
    <property type="entry name" value="BCAA_transport"/>
</dbReference>
<dbReference type="InterPro" id="IPR028081">
    <property type="entry name" value="Leu-bd"/>
</dbReference>
<dbReference type="PANTHER" id="PTHR30483">
    <property type="entry name" value="LEUCINE-SPECIFIC-BINDING PROTEIN"/>
    <property type="match status" value="1"/>
</dbReference>
<evidence type="ECO:0000256" key="1">
    <source>
        <dbReference type="ARBA" id="ARBA00010062"/>
    </source>
</evidence>
<sequence>MRHPQSLLAAAAAVLLAATGCSGSSLDTGRPAAGDGTLTVGLIWPASGPYAALGKDQAAGWQLYLDTHGGKLGGRTIKTVTADEGTNQASALTAAKKLLDSDRAAVLVGTANADAASAVAAPATAKKVPFIGTGGRPSTLTDVSYTWHTSWLSREMGEAVAGYMKTAVDGPVYVIGPDYQGGYDQLGGFTDAFTKAGGRLANPDGKTTWTPWPATTNFLPFLNQVKESGAKAVYTFYAGTAAVDFVKQYQQADLKIPLYGAGFLTEGAVLGAQQAAADGVYTVMNYAPNLDNPANRAFAPAYQDKFGAAPNIYAVTGWDAALLLDKAIAAAGNDLTGEAVNKAIAALGAVDSPRGEWRFGTQHAPNQAYYLRQVRDDGRTRANVVTQTLTTLTN</sequence>
<evidence type="ECO:0000256" key="3">
    <source>
        <dbReference type="SAM" id="SignalP"/>
    </source>
</evidence>
<reference evidence="5 6" key="1">
    <citation type="submission" date="2023-05" db="EMBL/GenBank/DDBJ databases">
        <title>Actinoplanes sp. NEAU-A12 genome sequencing.</title>
        <authorList>
            <person name="Wang Z.-S."/>
        </authorList>
    </citation>
    <scope>NUCLEOTIDE SEQUENCE [LARGE SCALE GENOMIC DNA]</scope>
    <source>
        <strain evidence="5 6">NEAU-A12</strain>
    </source>
</reference>
<dbReference type="Proteomes" id="UP001241758">
    <property type="component" value="Unassembled WGS sequence"/>
</dbReference>
<protein>
    <submittedName>
        <fullName evidence="5">ABC transporter substrate-binding protein</fullName>
    </submittedName>
</protein>
<gene>
    <name evidence="5" type="ORF">QLQ12_19565</name>
</gene>
<dbReference type="InterPro" id="IPR028082">
    <property type="entry name" value="Peripla_BP_I"/>
</dbReference>
<comment type="similarity">
    <text evidence="1">Belongs to the leucine-binding protein family.</text>
</comment>
<dbReference type="PROSITE" id="PS51257">
    <property type="entry name" value="PROKAR_LIPOPROTEIN"/>
    <property type="match status" value="1"/>
</dbReference>
<feature type="domain" description="Leucine-binding protein" evidence="4">
    <location>
        <begin position="37"/>
        <end position="378"/>
    </location>
</feature>
<keyword evidence="6" id="KW-1185">Reference proteome</keyword>
<evidence type="ECO:0000256" key="2">
    <source>
        <dbReference type="ARBA" id="ARBA00022729"/>
    </source>
</evidence>